<feature type="compositionally biased region" description="Polar residues" evidence="9">
    <location>
        <begin position="1508"/>
        <end position="1518"/>
    </location>
</feature>
<feature type="compositionally biased region" description="Low complexity" evidence="9">
    <location>
        <begin position="1592"/>
        <end position="1609"/>
    </location>
</feature>
<proteinExistence type="predicted"/>
<dbReference type="InterPro" id="IPR019787">
    <property type="entry name" value="Znf_PHD-finger"/>
</dbReference>
<dbReference type="SMART" id="SM00249">
    <property type="entry name" value="PHD"/>
    <property type="match status" value="2"/>
</dbReference>
<sequence>MPVFEGEKGPHQPAAPSGVTPQDEVLVVRFTGELFTDYEAYLKQLNLYRQRQWSCQYSGKSGLTYEEALTCEERSKGLVEKFPDVYEGPVLRLVHHATQKADDLCSTILSHFRERFVPGEDVHGLDPGLVNPCRIVREPPPEATPPSAAQQQIKQELPVSAKEHPKNGRVSAVDMEYEVEWLVHGEPSGRFAVLTRGEMLRKKSPLSRAVLSTWLQEVAVCEPVQGVKGVPCLWKAHPELEEQYDLPDMPPPDLEEKLQRAAKRKALKDKEANMRAERERALKAEATAIAMAAFAGAGHRTDVLGAALGSSGAASAEAQARAAEAKARMAALLGHSSEQSPMAAFLGSSAAVQGLLQKQEQVPERPPVPIESFEDTEARLQPGTVKRGIYDILRDCGPQGSSVASIVDGLQSSGVKVWEDQRIAKSSVASICGHDDAFARIGQGRFALRAFPGVVEVIAAPPRANFEEAAVKAIAAVEAKEAEAMAKLAQENGRIGRVDKNVFKCPKCHKTHLPDGSPLILCDSCPRSYHVACLGLRWEELPEGDWECPRCLGHNEAALKRMAEFELKKAEVLEKVVIAEKEKEDKWLKKVAERDEKERRRAEERAEKEMLKAKEKGEKERARREAKWAARYPIDDMELLQEETEAFVRAEMHSSDLAEALQRGITPSAAGVAPEDGLEWIESLHQQAAEAAEKVARLRMLIQGPPTVEFSLPEQSQWGPLMDALTVVEFLRSFGRVCEAHPLSLAELQHAAAWPLDSPKLVQLYMALLRCILLEQVGQGGPTSSRARRWARVVDETTWPEILRRYLLASRAPLGVLASAIDGVEVSALDDHAAAIVTARELGQKPFYKLDAALHLRCLAALCNDVNDGVGLRTEINARAEETMQLLADKNHQLQEEKRQLKEEEKLKKEEERLREKRQLKEEEKLKKEEERLRVEHLGQAYDNLFTVRADAEMAAVLNDDPESEDVIAGAAVRCAKLIKERVAKETEPRFELPLDLHHYTGNEANQKQFEAWQTRRARELDRLQALRATWHTLHQMRLQRAEEAEQEASQAGVEADAELRIRDDARQAREAEWDAELDKRAIRSDALGSDRYGRRYWWLAGEPAAILVESDDGLALGLITSKEQVEGIIPYLNRKGMRERGLLAALKAKRNRLAAALQPDYVAPDVHAVPRLLPGKPGREKALEDLEAALQATALRAGVANAEGLVNSVAASSAAKLAGDPNEWREMLQAAQTPAALCDALMEIERSVCVLGDGLPGGARDDQLARYLEVDQQLATGYQPAEGTDQQAEQTGGTDTPAAAHAGDGSAAEYVELAVVYPEEELDNSDEEIAKAQAAAAEGQRPPRKKHALWRSARERLVWLREARRAANTGSFTVAAYAAAVLSDRSQPLLAKLTTRYAREQEQQARAGNRKQADAVAYVSEKPDRPEYRTNARKRRASQEASAAAPAAAAAAAGPPVPVAANKRSRTDFGGALKLKIKMGGGSARGGRRGSAAGGGDTPDGPGQQSQASNGAASRASTPGLDDDSLVYNTGAVVGSEDRWMATCATCGLGGDLLCCEAPICSVAMHSGCAGLAQVPIAHWFCPEHQQLSAATPPAHAPKAGKPPTAKQKAARGKSAPKGRGKAAKGAADALRRQRSASLTTDSLASASVQGSETDVGPSGEEGQSGRAAKKRSRR</sequence>
<evidence type="ECO:0000313" key="14">
    <source>
        <dbReference type="Proteomes" id="UP001489004"/>
    </source>
</evidence>
<feature type="compositionally biased region" description="Basic residues" evidence="9">
    <location>
        <begin position="1610"/>
        <end position="1624"/>
    </location>
</feature>
<evidence type="ECO:0000259" key="11">
    <source>
        <dbReference type="PROSITE" id="PS50827"/>
    </source>
</evidence>
<dbReference type="Gene3D" id="3.30.40.10">
    <property type="entry name" value="Zinc/RING finger domain, C3HC4 (zinc finger)"/>
    <property type="match status" value="2"/>
</dbReference>
<dbReference type="InterPro" id="IPR011011">
    <property type="entry name" value="Znf_FYVE_PHD"/>
</dbReference>
<feature type="region of interest" description="Disordered" evidence="9">
    <location>
        <begin position="1282"/>
        <end position="1304"/>
    </location>
</feature>
<dbReference type="InterPro" id="IPR019786">
    <property type="entry name" value="Zinc_finger_PHD-type_CS"/>
</dbReference>
<dbReference type="GO" id="GO:0000785">
    <property type="term" value="C:chromatin"/>
    <property type="evidence" value="ECO:0007669"/>
    <property type="project" value="UniProtKB-ARBA"/>
</dbReference>
<keyword evidence="8" id="KW-0175">Coiled coil</keyword>
<dbReference type="Pfam" id="PF15613">
    <property type="entry name" value="WSD"/>
    <property type="match status" value="1"/>
</dbReference>
<dbReference type="PROSITE" id="PS50016">
    <property type="entry name" value="ZF_PHD_2"/>
    <property type="match status" value="1"/>
</dbReference>
<feature type="domain" description="PHD-type" evidence="10">
    <location>
        <begin position="502"/>
        <end position="554"/>
    </location>
</feature>
<feature type="region of interest" description="Disordered" evidence="9">
    <location>
        <begin position="1592"/>
        <end position="1676"/>
    </location>
</feature>
<dbReference type="SUPFAM" id="SSF57903">
    <property type="entry name" value="FYVE/PHD zinc finger"/>
    <property type="match status" value="2"/>
</dbReference>
<dbReference type="PROSITE" id="PS51136">
    <property type="entry name" value="WAC"/>
    <property type="match status" value="1"/>
</dbReference>
<evidence type="ECO:0000256" key="4">
    <source>
        <dbReference type="ARBA" id="ARBA00022833"/>
    </source>
</evidence>
<dbReference type="EMBL" id="JALJOR010000002">
    <property type="protein sequence ID" value="KAK9824389.1"/>
    <property type="molecule type" value="Genomic_DNA"/>
</dbReference>
<dbReference type="PANTHER" id="PTHR15546:SF2">
    <property type="entry name" value="DDT DOMAIN-CONTAINING PROTEIN DDB_G0282237"/>
    <property type="match status" value="1"/>
</dbReference>
<keyword evidence="14" id="KW-1185">Reference proteome</keyword>
<dbReference type="PROSITE" id="PS50827">
    <property type="entry name" value="DDT"/>
    <property type="match status" value="1"/>
</dbReference>
<feature type="domain" description="DDT" evidence="11">
    <location>
        <begin position="718"/>
        <end position="778"/>
    </location>
</feature>
<dbReference type="Pfam" id="PF10537">
    <property type="entry name" value="WAC_Acf1_DNA_bd"/>
    <property type="match status" value="1"/>
</dbReference>
<dbReference type="InterPro" id="IPR018501">
    <property type="entry name" value="DDT_dom"/>
</dbReference>
<dbReference type="InterPro" id="IPR028941">
    <property type="entry name" value="WHIM2_dom"/>
</dbReference>
<accession>A0AAW1QSE7</accession>
<feature type="compositionally biased region" description="Low complexity" evidence="9">
    <location>
        <begin position="1637"/>
        <end position="1649"/>
    </location>
</feature>
<keyword evidence="5 7" id="KW-0539">Nucleus</keyword>
<evidence type="ECO:0000256" key="6">
    <source>
        <dbReference type="PROSITE-ProRule" id="PRU00146"/>
    </source>
</evidence>
<feature type="compositionally biased region" description="Basic and acidic residues" evidence="9">
    <location>
        <begin position="1422"/>
        <end position="1431"/>
    </location>
</feature>
<evidence type="ECO:0000256" key="7">
    <source>
        <dbReference type="PROSITE-ProRule" id="PRU00475"/>
    </source>
</evidence>
<feature type="compositionally biased region" description="Low complexity" evidence="9">
    <location>
        <begin position="1442"/>
        <end position="1455"/>
    </location>
</feature>
<protein>
    <submittedName>
        <fullName evidence="13">Uncharacterized protein</fullName>
    </submittedName>
</protein>
<name>A0AAW1QSE7_9CHLO</name>
<evidence type="ECO:0000256" key="3">
    <source>
        <dbReference type="ARBA" id="ARBA00022771"/>
    </source>
</evidence>
<dbReference type="InterPro" id="IPR001965">
    <property type="entry name" value="Znf_PHD"/>
</dbReference>
<evidence type="ECO:0000256" key="5">
    <source>
        <dbReference type="ARBA" id="ARBA00023242"/>
    </source>
</evidence>
<feature type="region of interest" description="Disordered" evidence="9">
    <location>
        <begin position="1481"/>
        <end position="1527"/>
    </location>
</feature>
<dbReference type="Pfam" id="PF02791">
    <property type="entry name" value="DDT"/>
    <property type="match status" value="1"/>
</dbReference>
<evidence type="ECO:0000256" key="1">
    <source>
        <dbReference type="ARBA" id="ARBA00004123"/>
    </source>
</evidence>
<evidence type="ECO:0000313" key="13">
    <source>
        <dbReference type="EMBL" id="KAK9824389.1"/>
    </source>
</evidence>
<feature type="coiled-coil region" evidence="8">
    <location>
        <begin position="260"/>
        <end position="287"/>
    </location>
</feature>
<dbReference type="GO" id="GO:0008270">
    <property type="term" value="F:zinc ion binding"/>
    <property type="evidence" value="ECO:0007669"/>
    <property type="project" value="UniProtKB-KW"/>
</dbReference>
<feature type="domain" description="WAC" evidence="12">
    <location>
        <begin position="23"/>
        <end position="129"/>
    </location>
</feature>
<dbReference type="Pfam" id="PF00628">
    <property type="entry name" value="PHD"/>
    <property type="match status" value="1"/>
</dbReference>
<organism evidence="13 14">
    <name type="scientific">[Myrmecia] bisecta</name>
    <dbReference type="NCBI Taxonomy" id="41462"/>
    <lineage>
        <taxon>Eukaryota</taxon>
        <taxon>Viridiplantae</taxon>
        <taxon>Chlorophyta</taxon>
        <taxon>core chlorophytes</taxon>
        <taxon>Trebouxiophyceae</taxon>
        <taxon>Trebouxiales</taxon>
        <taxon>Trebouxiaceae</taxon>
        <taxon>Myrmecia</taxon>
    </lineage>
</organism>
<dbReference type="InterPro" id="IPR013083">
    <property type="entry name" value="Znf_RING/FYVE/PHD"/>
</dbReference>
<dbReference type="InterPro" id="IPR053271">
    <property type="entry name" value="DDT_domain"/>
</dbReference>
<comment type="caution">
    <text evidence="13">The sequence shown here is derived from an EMBL/GenBank/DDBJ whole genome shotgun (WGS) entry which is preliminary data.</text>
</comment>
<reference evidence="13 14" key="1">
    <citation type="journal article" date="2024" name="Nat. Commun.">
        <title>Phylogenomics reveals the evolutionary origins of lichenization in chlorophyte algae.</title>
        <authorList>
            <person name="Puginier C."/>
            <person name="Libourel C."/>
            <person name="Otte J."/>
            <person name="Skaloud P."/>
            <person name="Haon M."/>
            <person name="Grisel S."/>
            <person name="Petersen M."/>
            <person name="Berrin J.G."/>
            <person name="Delaux P.M."/>
            <person name="Dal Grande F."/>
            <person name="Keller J."/>
        </authorList>
    </citation>
    <scope>NUCLEOTIDE SEQUENCE [LARGE SCALE GENOMIC DNA]</scope>
    <source>
        <strain evidence="13 14">SAG 2043</strain>
    </source>
</reference>
<dbReference type="PROSITE" id="PS01359">
    <property type="entry name" value="ZF_PHD_1"/>
    <property type="match status" value="1"/>
</dbReference>
<keyword evidence="4" id="KW-0862">Zinc</keyword>
<keyword evidence="3 6" id="KW-0863">Zinc-finger</keyword>
<feature type="region of interest" description="Disordered" evidence="9">
    <location>
        <begin position="592"/>
        <end position="618"/>
    </location>
</feature>
<dbReference type="GO" id="GO:0005634">
    <property type="term" value="C:nucleus"/>
    <property type="evidence" value="ECO:0007669"/>
    <property type="project" value="UniProtKB-SubCell"/>
</dbReference>
<gene>
    <name evidence="13" type="ORF">WJX72_009931</name>
</gene>
<evidence type="ECO:0000256" key="2">
    <source>
        <dbReference type="ARBA" id="ARBA00022723"/>
    </source>
</evidence>
<evidence type="ECO:0000256" key="8">
    <source>
        <dbReference type="SAM" id="Coils"/>
    </source>
</evidence>
<keyword evidence="2" id="KW-0479">Metal-binding</keyword>
<dbReference type="PANTHER" id="PTHR15546">
    <property type="entry name" value="BROMODOMAIN ADJACENT TO ZINC FINGER DOMAIN, 2A"/>
    <property type="match status" value="1"/>
</dbReference>
<feature type="region of interest" description="Disordered" evidence="9">
    <location>
        <begin position="1402"/>
        <end position="1466"/>
    </location>
</feature>
<comment type="subcellular location">
    <subcellularLocation>
        <location evidence="1 7">Nucleus</location>
    </subcellularLocation>
</comment>
<dbReference type="InterPro" id="IPR013136">
    <property type="entry name" value="WSTF_Acf1_Cbp146"/>
</dbReference>
<feature type="compositionally biased region" description="Polar residues" evidence="9">
    <location>
        <begin position="1285"/>
        <end position="1295"/>
    </location>
</feature>
<evidence type="ECO:0000259" key="10">
    <source>
        <dbReference type="PROSITE" id="PS50016"/>
    </source>
</evidence>
<dbReference type="Proteomes" id="UP001489004">
    <property type="component" value="Unassembled WGS sequence"/>
</dbReference>
<feature type="coiled-coil region" evidence="8">
    <location>
        <begin position="877"/>
        <end position="936"/>
    </location>
</feature>
<evidence type="ECO:0000259" key="12">
    <source>
        <dbReference type="PROSITE" id="PS51136"/>
    </source>
</evidence>
<evidence type="ECO:0000256" key="9">
    <source>
        <dbReference type="SAM" id="MobiDB-lite"/>
    </source>
</evidence>